<dbReference type="Proteomes" id="UP000204221">
    <property type="component" value="Chromosome"/>
</dbReference>
<gene>
    <name evidence="1" type="primary">uvrA2</name>
    <name evidence="1" type="ORF">AHOG_06480</name>
</gene>
<organism evidence="1 2">
    <name type="scientific">Actinoalloteichus hoggarensis</name>
    <dbReference type="NCBI Taxonomy" id="1470176"/>
    <lineage>
        <taxon>Bacteria</taxon>
        <taxon>Bacillati</taxon>
        <taxon>Actinomycetota</taxon>
        <taxon>Actinomycetes</taxon>
        <taxon>Pseudonocardiales</taxon>
        <taxon>Pseudonocardiaceae</taxon>
        <taxon>Actinoalloteichus</taxon>
    </lineage>
</organism>
<accession>A0A221VZK9</accession>
<evidence type="ECO:0000313" key="2">
    <source>
        <dbReference type="Proteomes" id="UP000204221"/>
    </source>
</evidence>
<evidence type="ECO:0000313" key="1">
    <source>
        <dbReference type="EMBL" id="ASO18946.1"/>
    </source>
</evidence>
<dbReference type="Pfam" id="PF17760">
    <property type="entry name" value="UvrA_inter"/>
    <property type="match status" value="1"/>
</dbReference>
<sequence>MSRPGVSVAVCLRSRVRVDGAMHALTEPPRPTRQEKHDIEAVIDRLAVTAPAGRLPDGLDRDGAATARVTGACRRRHR</sequence>
<dbReference type="EMBL" id="CP022521">
    <property type="protein sequence ID" value="ASO18946.1"/>
    <property type="molecule type" value="Genomic_DNA"/>
</dbReference>
<dbReference type="Gene3D" id="3.30.190.20">
    <property type="match status" value="1"/>
</dbReference>
<proteinExistence type="predicted"/>
<protein>
    <submittedName>
        <fullName evidence="1">UvrABC system protein A</fullName>
    </submittedName>
</protein>
<dbReference type="KEGG" id="ahg:AHOG_06480"/>
<dbReference type="InterPro" id="IPR041102">
    <property type="entry name" value="UvrA_inter"/>
</dbReference>
<dbReference type="AlphaFoldDB" id="A0A221VZK9"/>
<name>A0A221VZK9_9PSEU</name>
<keyword evidence="2" id="KW-1185">Reference proteome</keyword>
<reference evidence="1 2" key="1">
    <citation type="submission" date="2017-07" db="EMBL/GenBank/DDBJ databases">
        <title>Complete genome sequence of Actinoalloteichus hoggarensis DSM 45943, type strain of Actinoalloteichus hoggarensis.</title>
        <authorList>
            <person name="Ruckert C."/>
            <person name="Nouioui I."/>
            <person name="Willmese J."/>
            <person name="van Wezel G."/>
            <person name="Klenk H.-P."/>
            <person name="Kalinowski J."/>
            <person name="Zotchev S.B."/>
        </authorList>
    </citation>
    <scope>NUCLEOTIDE SEQUENCE [LARGE SCALE GENOMIC DNA]</scope>
    <source>
        <strain evidence="1 2">DSM 45943</strain>
    </source>
</reference>